<sequence>MVEVQVSYGFILFNDYVIKRIKLTVFLFNNYNENVQHQFKLSICVENHFISLMSHYRMPCPPNDTYDQQLCILILSHFIYSLSLETLKLIIYGSSYGVIQILIKLALSDFIMQTRNWRKKKQLLEKLARKNEAIAQAKNDQQLSESNREFFQKFQNFYENVKDISIPSLQFLQEQFHISELLTDQQVYQLQMDLHQQWTPKLRKNWTDDDKQILIWIVLKICARDGISIRKIHNKIWEEVVMLLSRRTVEQCKNKWNDLLKLSLQQIPWTEEQDILLLDLIRKSKEEGKQNKWCRLANLLNQHFKESPRTGKQCRERWNNHLNPDINRHPWNIEEDIELLEIVKKHHRKWAFISKNLKTKRSENAVKNRFNCLLKKNHCTSITTLINMLKNRFKTENPTIPLSALKKQKVYHYYQKDQDPQRQQYINQQTNQTSFAIEIFDNLNLSDLKNLQPAFYNSKTQTIIMSSKQQLQTFLNNQVIKVESGLNMNFFSEMNIQQPELSNHNSSVLNINDSSNFVRYVPCMIPNLVSQQTGNEDKKSQFNIPGLKTQNSQQQALLRNKNCSSFTFFSNQQQRDSTEKSIQNTSPLEQRDLIAMNKLQVEFTANE</sequence>
<dbReference type="PANTHER" id="PTHR45614">
    <property type="entry name" value="MYB PROTEIN-RELATED"/>
    <property type="match status" value="1"/>
</dbReference>
<dbReference type="OrthoDB" id="306004at2759"/>
<feature type="domain" description="Myb-like" evidence="2">
    <location>
        <begin position="203"/>
        <end position="260"/>
    </location>
</feature>
<dbReference type="CDD" id="cd00167">
    <property type="entry name" value="SANT"/>
    <property type="match status" value="3"/>
</dbReference>
<dbReference type="EMBL" id="CAJJDP010000121">
    <property type="protein sequence ID" value="CAD8200098.1"/>
    <property type="molecule type" value="Genomic_DNA"/>
</dbReference>
<dbReference type="Proteomes" id="UP000683925">
    <property type="component" value="Unassembled WGS sequence"/>
</dbReference>
<name>A0A8S1XH03_PAROT</name>
<accession>A0A8S1XH03</accession>
<evidence type="ECO:0000259" key="2">
    <source>
        <dbReference type="PROSITE" id="PS50090"/>
    </source>
</evidence>
<comment type="caution">
    <text evidence="4">The sequence shown here is derived from an EMBL/GenBank/DDBJ whole genome shotgun (WGS) entry which is preliminary data.</text>
</comment>
<gene>
    <name evidence="4" type="ORF">POCTA_138.1.T1210046</name>
</gene>
<keyword evidence="5" id="KW-1185">Reference proteome</keyword>
<feature type="domain" description="Myb-like" evidence="2">
    <location>
        <begin position="261"/>
        <end position="322"/>
    </location>
</feature>
<feature type="region of interest" description="Disordered" evidence="1">
    <location>
        <begin position="569"/>
        <end position="588"/>
    </location>
</feature>
<dbReference type="PROSITE" id="PS50090">
    <property type="entry name" value="MYB_LIKE"/>
    <property type="match status" value="3"/>
</dbReference>
<evidence type="ECO:0000313" key="5">
    <source>
        <dbReference type="Proteomes" id="UP000683925"/>
    </source>
</evidence>
<dbReference type="AlphaFoldDB" id="A0A8S1XH03"/>
<protein>
    <submittedName>
        <fullName evidence="4">Uncharacterized protein</fullName>
    </submittedName>
</protein>
<dbReference type="OMA" id="HRKWAFI"/>
<evidence type="ECO:0000259" key="3">
    <source>
        <dbReference type="PROSITE" id="PS51294"/>
    </source>
</evidence>
<dbReference type="InterPro" id="IPR017930">
    <property type="entry name" value="Myb_dom"/>
</dbReference>
<dbReference type="GO" id="GO:0000981">
    <property type="term" value="F:DNA-binding transcription factor activity, RNA polymerase II-specific"/>
    <property type="evidence" value="ECO:0007669"/>
    <property type="project" value="TreeGrafter"/>
</dbReference>
<feature type="domain" description="Myb-like" evidence="2">
    <location>
        <begin position="323"/>
        <end position="374"/>
    </location>
</feature>
<feature type="domain" description="HTH myb-type" evidence="3">
    <location>
        <begin position="268"/>
        <end position="322"/>
    </location>
</feature>
<dbReference type="InterPro" id="IPR050560">
    <property type="entry name" value="MYB_TF"/>
</dbReference>
<evidence type="ECO:0000256" key="1">
    <source>
        <dbReference type="SAM" id="MobiDB-lite"/>
    </source>
</evidence>
<dbReference type="SMART" id="SM00717">
    <property type="entry name" value="SANT"/>
    <property type="match status" value="3"/>
</dbReference>
<dbReference type="InterPro" id="IPR001005">
    <property type="entry name" value="SANT/Myb"/>
</dbReference>
<dbReference type="GO" id="GO:0000978">
    <property type="term" value="F:RNA polymerase II cis-regulatory region sequence-specific DNA binding"/>
    <property type="evidence" value="ECO:0007669"/>
    <property type="project" value="TreeGrafter"/>
</dbReference>
<dbReference type="PROSITE" id="PS51294">
    <property type="entry name" value="HTH_MYB"/>
    <property type="match status" value="2"/>
</dbReference>
<evidence type="ECO:0000313" key="4">
    <source>
        <dbReference type="EMBL" id="CAD8200098.1"/>
    </source>
</evidence>
<reference evidence="4" key="1">
    <citation type="submission" date="2021-01" db="EMBL/GenBank/DDBJ databases">
        <authorList>
            <consortium name="Genoscope - CEA"/>
            <person name="William W."/>
        </authorList>
    </citation>
    <scope>NUCLEOTIDE SEQUENCE</scope>
</reference>
<dbReference type="PANTHER" id="PTHR45614:SF274">
    <property type="entry name" value="MYB-LIKE DNA-BINDING PROTEIN"/>
    <property type="match status" value="1"/>
</dbReference>
<organism evidence="4 5">
    <name type="scientific">Paramecium octaurelia</name>
    <dbReference type="NCBI Taxonomy" id="43137"/>
    <lineage>
        <taxon>Eukaryota</taxon>
        <taxon>Sar</taxon>
        <taxon>Alveolata</taxon>
        <taxon>Ciliophora</taxon>
        <taxon>Intramacronucleata</taxon>
        <taxon>Oligohymenophorea</taxon>
        <taxon>Peniculida</taxon>
        <taxon>Parameciidae</taxon>
        <taxon>Paramecium</taxon>
    </lineage>
</organism>
<feature type="domain" description="HTH myb-type" evidence="3">
    <location>
        <begin position="323"/>
        <end position="378"/>
    </location>
</feature>
<dbReference type="GO" id="GO:0005634">
    <property type="term" value="C:nucleus"/>
    <property type="evidence" value="ECO:0007669"/>
    <property type="project" value="TreeGrafter"/>
</dbReference>
<dbReference type="Pfam" id="PF13921">
    <property type="entry name" value="Myb_DNA-bind_6"/>
    <property type="match status" value="1"/>
</dbReference>
<proteinExistence type="predicted"/>